<keyword evidence="2" id="KW-1185">Reference proteome</keyword>
<proteinExistence type="predicted"/>
<dbReference type="Proteomes" id="UP001283361">
    <property type="component" value="Unassembled WGS sequence"/>
</dbReference>
<evidence type="ECO:0000313" key="1">
    <source>
        <dbReference type="EMBL" id="KAK3793307.1"/>
    </source>
</evidence>
<name>A0AAE1E443_9GAST</name>
<sequence>MAWATRHLENHSIHLNQPCRRPYFVAKPRACFSSSGFTKIFLSTPTSLGHSRQPGAGLRVRFHEDFPFHSNFPGSFQAARFVANVCGEIINGVVTWKKMGIHGEGNLRLLVDYSTELSFRFLRVQQAYVKRIIVLPWRTLFALATGTAP</sequence>
<evidence type="ECO:0000313" key="2">
    <source>
        <dbReference type="Proteomes" id="UP001283361"/>
    </source>
</evidence>
<comment type="caution">
    <text evidence="1">The sequence shown here is derived from an EMBL/GenBank/DDBJ whole genome shotgun (WGS) entry which is preliminary data.</text>
</comment>
<protein>
    <submittedName>
        <fullName evidence="1">Uncharacterized protein</fullName>
    </submittedName>
</protein>
<reference evidence="1" key="1">
    <citation type="journal article" date="2023" name="G3 (Bethesda)">
        <title>A reference genome for the long-term kleptoplast-retaining sea slug Elysia crispata morphotype clarki.</title>
        <authorList>
            <person name="Eastman K.E."/>
            <person name="Pendleton A.L."/>
            <person name="Shaikh M.A."/>
            <person name="Suttiyut T."/>
            <person name="Ogas R."/>
            <person name="Tomko P."/>
            <person name="Gavelis G."/>
            <person name="Widhalm J.R."/>
            <person name="Wisecaver J.H."/>
        </authorList>
    </citation>
    <scope>NUCLEOTIDE SEQUENCE</scope>
    <source>
        <strain evidence="1">ECLA1</strain>
    </source>
</reference>
<organism evidence="1 2">
    <name type="scientific">Elysia crispata</name>
    <name type="common">lettuce slug</name>
    <dbReference type="NCBI Taxonomy" id="231223"/>
    <lineage>
        <taxon>Eukaryota</taxon>
        <taxon>Metazoa</taxon>
        <taxon>Spiralia</taxon>
        <taxon>Lophotrochozoa</taxon>
        <taxon>Mollusca</taxon>
        <taxon>Gastropoda</taxon>
        <taxon>Heterobranchia</taxon>
        <taxon>Euthyneura</taxon>
        <taxon>Panpulmonata</taxon>
        <taxon>Sacoglossa</taxon>
        <taxon>Placobranchoidea</taxon>
        <taxon>Plakobranchidae</taxon>
        <taxon>Elysia</taxon>
    </lineage>
</organism>
<gene>
    <name evidence="1" type="ORF">RRG08_042249</name>
</gene>
<dbReference type="AlphaFoldDB" id="A0AAE1E443"/>
<accession>A0AAE1E443</accession>
<dbReference type="EMBL" id="JAWDGP010001262">
    <property type="protein sequence ID" value="KAK3793307.1"/>
    <property type="molecule type" value="Genomic_DNA"/>
</dbReference>